<dbReference type="Proteomes" id="UP001634394">
    <property type="component" value="Unassembled WGS sequence"/>
</dbReference>
<evidence type="ECO:0000313" key="1">
    <source>
        <dbReference type="EMBL" id="KAL3846598.1"/>
    </source>
</evidence>
<keyword evidence="2" id="KW-1185">Reference proteome</keyword>
<feature type="non-terminal residue" evidence="1">
    <location>
        <position position="1"/>
    </location>
</feature>
<name>A0ABD3UDS0_SINWO</name>
<proteinExistence type="predicted"/>
<protein>
    <submittedName>
        <fullName evidence="1">Uncharacterized protein</fullName>
    </submittedName>
</protein>
<accession>A0ABD3UDS0</accession>
<dbReference type="AlphaFoldDB" id="A0ABD3UDS0"/>
<evidence type="ECO:0000313" key="2">
    <source>
        <dbReference type="Proteomes" id="UP001634394"/>
    </source>
</evidence>
<reference evidence="1 2" key="1">
    <citation type="submission" date="2024-11" db="EMBL/GenBank/DDBJ databases">
        <title>Chromosome-level genome assembly of the freshwater bivalve Anodonta woodiana.</title>
        <authorList>
            <person name="Chen X."/>
        </authorList>
    </citation>
    <scope>NUCLEOTIDE SEQUENCE [LARGE SCALE GENOMIC DNA]</scope>
    <source>
        <strain evidence="1">MN2024</strain>
        <tissue evidence="1">Gills</tissue>
    </source>
</reference>
<organism evidence="1 2">
    <name type="scientific">Sinanodonta woodiana</name>
    <name type="common">Chinese pond mussel</name>
    <name type="synonym">Anodonta woodiana</name>
    <dbReference type="NCBI Taxonomy" id="1069815"/>
    <lineage>
        <taxon>Eukaryota</taxon>
        <taxon>Metazoa</taxon>
        <taxon>Spiralia</taxon>
        <taxon>Lophotrochozoa</taxon>
        <taxon>Mollusca</taxon>
        <taxon>Bivalvia</taxon>
        <taxon>Autobranchia</taxon>
        <taxon>Heteroconchia</taxon>
        <taxon>Palaeoheterodonta</taxon>
        <taxon>Unionida</taxon>
        <taxon>Unionoidea</taxon>
        <taxon>Unionidae</taxon>
        <taxon>Unioninae</taxon>
        <taxon>Sinanodonta</taxon>
    </lineage>
</organism>
<sequence>SKKVTFLSHISKRAARSFLPLTSPREQQGYFSLTHLQESNKVTFLSHISKRRARSLIPPTSPR</sequence>
<comment type="caution">
    <text evidence="1">The sequence shown here is derived from an EMBL/GenBank/DDBJ whole genome shotgun (WGS) entry which is preliminary data.</text>
</comment>
<dbReference type="EMBL" id="JBJQND010000016">
    <property type="protein sequence ID" value="KAL3846598.1"/>
    <property type="molecule type" value="Genomic_DNA"/>
</dbReference>
<gene>
    <name evidence="1" type="ORF">ACJMK2_017573</name>
</gene>